<evidence type="ECO:0000256" key="3">
    <source>
        <dbReference type="ARBA" id="ARBA00022576"/>
    </source>
</evidence>
<dbReference type="Gene3D" id="3.90.1150.10">
    <property type="entry name" value="Aspartate Aminotransferase, domain 1"/>
    <property type="match status" value="1"/>
</dbReference>
<dbReference type="NCBIfam" id="NF005682">
    <property type="entry name" value="PRK07480.1"/>
    <property type="match status" value="1"/>
</dbReference>
<protein>
    <submittedName>
        <fullName evidence="6">L-2,4-diaminobutyric acid transaminase DoeD</fullName>
        <ecNumber evidence="6">2.6.1.-</ecNumber>
    </submittedName>
</protein>
<dbReference type="InterPro" id="IPR015424">
    <property type="entry name" value="PyrdxlP-dep_Trfase"/>
</dbReference>
<name>A0A3B0SW04_9ZZZZ</name>
<dbReference type="Gene3D" id="3.40.640.10">
    <property type="entry name" value="Type I PLP-dependent aspartate aminotransferase-like (Major domain)"/>
    <property type="match status" value="1"/>
</dbReference>
<evidence type="ECO:0000313" key="6">
    <source>
        <dbReference type="EMBL" id="VAV98965.1"/>
    </source>
</evidence>
<evidence type="ECO:0000256" key="1">
    <source>
        <dbReference type="ARBA" id="ARBA00004173"/>
    </source>
</evidence>
<keyword evidence="5" id="KW-0663">Pyridoxal phosphate</keyword>
<dbReference type="AlphaFoldDB" id="A0A3B0SW04"/>
<dbReference type="InterPro" id="IPR049704">
    <property type="entry name" value="Aminotrans_3_PPA_site"/>
</dbReference>
<dbReference type="PROSITE" id="PS00600">
    <property type="entry name" value="AA_TRANSFER_CLASS_3"/>
    <property type="match status" value="1"/>
</dbReference>
<dbReference type="InterPro" id="IPR015421">
    <property type="entry name" value="PyrdxlP-dep_Trfase_major"/>
</dbReference>
<dbReference type="PANTHER" id="PTHR42684">
    <property type="entry name" value="ADENOSYLMETHIONINE-8-AMINO-7-OXONONANOATE AMINOTRANSFERASE"/>
    <property type="match status" value="1"/>
</dbReference>
<dbReference type="FunFam" id="3.40.640.10:FF:000014">
    <property type="entry name" value="Adenosylmethionine-8-amino-7-oxononanoate aminotransferase, probable"/>
    <property type="match status" value="1"/>
</dbReference>
<dbReference type="PIRSF" id="PIRSF000521">
    <property type="entry name" value="Transaminase_4ab_Lys_Orn"/>
    <property type="match status" value="1"/>
</dbReference>
<comment type="subcellular location">
    <subcellularLocation>
        <location evidence="1">Mitochondrion</location>
    </subcellularLocation>
</comment>
<evidence type="ECO:0000256" key="5">
    <source>
        <dbReference type="ARBA" id="ARBA00022898"/>
    </source>
</evidence>
<dbReference type="GO" id="GO:0030170">
    <property type="term" value="F:pyridoxal phosphate binding"/>
    <property type="evidence" value="ECO:0007669"/>
    <property type="project" value="InterPro"/>
</dbReference>
<evidence type="ECO:0000256" key="4">
    <source>
        <dbReference type="ARBA" id="ARBA00022679"/>
    </source>
</evidence>
<organism evidence="6">
    <name type="scientific">hydrothermal vent metagenome</name>
    <dbReference type="NCBI Taxonomy" id="652676"/>
    <lineage>
        <taxon>unclassified sequences</taxon>
        <taxon>metagenomes</taxon>
        <taxon>ecological metagenomes</taxon>
    </lineage>
</organism>
<dbReference type="SUPFAM" id="SSF53383">
    <property type="entry name" value="PLP-dependent transferases"/>
    <property type="match status" value="1"/>
</dbReference>
<dbReference type="CDD" id="cd00610">
    <property type="entry name" value="OAT_like"/>
    <property type="match status" value="1"/>
</dbReference>
<keyword evidence="3 6" id="KW-0032">Aminotransferase</keyword>
<dbReference type="GO" id="GO:0009102">
    <property type="term" value="P:biotin biosynthetic process"/>
    <property type="evidence" value="ECO:0007669"/>
    <property type="project" value="TreeGrafter"/>
</dbReference>
<evidence type="ECO:0000256" key="2">
    <source>
        <dbReference type="ARBA" id="ARBA00008954"/>
    </source>
</evidence>
<dbReference type="EMBL" id="UOEG01000186">
    <property type="protein sequence ID" value="VAV98965.1"/>
    <property type="molecule type" value="Genomic_DNA"/>
</dbReference>
<proteinExistence type="inferred from homology"/>
<dbReference type="NCBIfam" id="NF004767">
    <property type="entry name" value="PRK06105.1"/>
    <property type="match status" value="1"/>
</dbReference>
<reference evidence="6" key="1">
    <citation type="submission" date="2018-06" db="EMBL/GenBank/DDBJ databases">
        <authorList>
            <person name="Zhirakovskaya E."/>
        </authorList>
    </citation>
    <scope>NUCLEOTIDE SEQUENCE</scope>
</reference>
<dbReference type="GO" id="GO:0009448">
    <property type="term" value="P:gamma-aminobutyric acid metabolic process"/>
    <property type="evidence" value="ECO:0007669"/>
    <property type="project" value="TreeGrafter"/>
</dbReference>
<dbReference type="EC" id="2.6.1.-" evidence="6"/>
<accession>A0A3B0SW04</accession>
<dbReference type="InterPro" id="IPR005814">
    <property type="entry name" value="Aminotrans_3"/>
</dbReference>
<dbReference type="GO" id="GO:0004015">
    <property type="term" value="F:adenosylmethionine-8-amino-7-oxononanoate transaminase activity"/>
    <property type="evidence" value="ECO:0007669"/>
    <property type="project" value="TreeGrafter"/>
</dbReference>
<dbReference type="Pfam" id="PF00202">
    <property type="entry name" value="Aminotran_3"/>
    <property type="match status" value="1"/>
</dbReference>
<sequence>MNETHIMTHTPNSPHARDIAAHLHPYTNLAVHPEVGPHILTRGEGIYVYDDEGNKFIEGMSGLWCASLGFSEKRLVKAATKQMETLPFYHNFAHKAVEPAIELADYLVTHAPVPMSKVFFTNSGSEANDTQVKLVWYYNNILGRPEKKKIIARHGAYHGITVAAASLTGLQYTHNAFDVPLNGFLHTDCPHFYKYGADGESEEEYATRLANNLEQLIMAEGPDTVAAFIAEPFMGAGGVITPPKGYFEKIQPILETHDILFIVDEVISGFYRTGDMFGTQTYNLKPDLITLAKQLSAAYQPIGAVMLNEKIHDVLIEGSRKYGLFGTGFTYSGHPVPAAVALETQKIYDDLDIGAHVKAVSVTFQRRLHALADHSLVGETRGLGLIGAVELMADKAARQNFDPSHKIGAFVTNAALQQGVILRSLANDSVAFCPPLIISDAQINDMFDAFERALDEVAGHVAGL</sequence>
<dbReference type="GO" id="GO:0005739">
    <property type="term" value="C:mitochondrion"/>
    <property type="evidence" value="ECO:0007669"/>
    <property type="project" value="UniProtKB-SubCell"/>
</dbReference>
<dbReference type="PANTHER" id="PTHR42684:SF3">
    <property type="entry name" value="ADENOSYLMETHIONINE-8-AMINO-7-OXONONANOATE AMINOTRANSFERASE"/>
    <property type="match status" value="1"/>
</dbReference>
<comment type="similarity">
    <text evidence="2">Belongs to the class-III pyridoxal-phosphate-dependent aminotransferase family.</text>
</comment>
<dbReference type="InterPro" id="IPR015422">
    <property type="entry name" value="PyrdxlP-dep_Trfase_small"/>
</dbReference>
<keyword evidence="4 6" id="KW-0808">Transferase</keyword>
<gene>
    <name evidence="6" type="ORF">MNBD_ALPHA07-340</name>
</gene>